<sequence>MTKPNANLCYEDLPPPYEVAVAGYLMEASGKSQEDGRIQIAFKAKRENIEALLPEPPREGSLLLTPPTPFRPTTPLNIVIQIVGSRGDVQPFVALGSRLQKDGHRVRIATHGTFKDFVQQAKLEFFSIGGDPEDLMSFMVKNPGIIPKMTTILSDEIGRKRKMIATMLNGCWHSCIDPDLESGHPFVADAIIANPPSFAHIHCAQALSVPLHIMFTMPWSPTRAFPHPLANIHSSGTDPALSNYLSYSMVELLTWTGLANIINAWRVKTLNIEELSPRTATGLMETLKVPHTYCWSPALIPRPYDWASHIDICGFFFREEPHYVPSAEIHNFLSGKPAPVYIGFGSIVMEDPVSMTKLIRDALNQLGIRAIVSRGWSNLGQGCADPNILFIDDCPHEWLFKHVAAVVHHGGAGTTASGLLHGRPTAIVPFFGDQPFWAQMVAAAGAGPSPINHKALTSRELTEAIKFCLMPSARNAAAKIANQMRTENGVSAAAQSFYRHIPWQRLQCDFLPGEKASWSISAGKGSAKISHKAMVILVQHKLLDTKKLKPYHTNEIRITKNYTDPLSATSAVLLGTMTDFTKGFGILATDPIHGVFQMSSSMVKGTLVQTPTALADGLRNVPRLYGDQPASAALIDGWKDGITEAGKFFYTGFAEGLTGIVTKPYREAKSDGAAGFAKGLAKGSVELFSKPGAAMFGLLAYPAMGIYKSLKKLRLNPTEARIVEAQMLVGDYMLLKAPATSGEASIVVSKYKELE</sequence>
<dbReference type="OrthoDB" id="5835829at2759"/>
<dbReference type="PANTHER" id="PTHR48050">
    <property type="entry name" value="STEROL 3-BETA-GLUCOSYLTRANSFERASE"/>
    <property type="match status" value="1"/>
</dbReference>
<comment type="subcellular location">
    <subcellularLocation>
        <location evidence="1">Endomembrane system</location>
        <topology evidence="1">Peripheral membrane protein</topology>
    </subcellularLocation>
</comment>
<proteinExistence type="predicted"/>
<accession>A0A395I3K8</accession>
<keyword evidence="2 6" id="KW-0808">Transferase</keyword>
<protein>
    <submittedName>
        <fullName evidence="6">Sterol glucosyltransferase</fullName>
    </submittedName>
</protein>
<dbReference type="FunFam" id="3.40.50.2000:FF:000100">
    <property type="entry name" value="Glycosyltransferase family 1 protein"/>
    <property type="match status" value="1"/>
</dbReference>
<dbReference type="InterPro" id="IPR050426">
    <property type="entry name" value="Glycosyltransferase_28"/>
</dbReference>
<evidence type="ECO:0000256" key="2">
    <source>
        <dbReference type="ARBA" id="ARBA00022679"/>
    </source>
</evidence>
<dbReference type="Proteomes" id="UP000248961">
    <property type="component" value="Unassembled WGS sequence"/>
</dbReference>
<dbReference type="GO" id="GO:0012505">
    <property type="term" value="C:endomembrane system"/>
    <property type="evidence" value="ECO:0007669"/>
    <property type="project" value="UniProtKB-SubCell"/>
</dbReference>
<keyword evidence="7" id="KW-1185">Reference proteome</keyword>
<dbReference type="FunFam" id="3.40.50.2000:FF:000009">
    <property type="entry name" value="Sterol 3-beta-glucosyltransferase UGT80A2"/>
    <property type="match status" value="1"/>
</dbReference>
<reference evidence="6 7" key="1">
    <citation type="submission" date="2018-02" db="EMBL/GenBank/DDBJ databases">
        <title>The genomes of Aspergillus section Nigri reveals drivers in fungal speciation.</title>
        <authorList>
            <consortium name="DOE Joint Genome Institute"/>
            <person name="Vesth T.C."/>
            <person name="Nybo J."/>
            <person name="Theobald S."/>
            <person name="Brandl J."/>
            <person name="Frisvad J.C."/>
            <person name="Nielsen K.F."/>
            <person name="Lyhne E.K."/>
            <person name="Kogle M.E."/>
            <person name="Kuo A."/>
            <person name="Riley R."/>
            <person name="Clum A."/>
            <person name="Nolan M."/>
            <person name="Lipzen A."/>
            <person name="Salamov A."/>
            <person name="Henrissat B."/>
            <person name="Wiebenga A."/>
            <person name="De vries R.P."/>
            <person name="Grigoriev I.V."/>
            <person name="Mortensen U.H."/>
            <person name="Andersen M.R."/>
            <person name="Baker S.E."/>
        </authorList>
    </citation>
    <scope>NUCLEOTIDE SEQUENCE [LARGE SCALE GENOMIC DNA]</scope>
    <source>
        <strain evidence="6 7">CBS 101889</strain>
    </source>
</reference>
<dbReference type="PANTHER" id="PTHR48050:SF27">
    <property type="entry name" value="GLUCOSYLTRANSFERASE, PUTATIVE (AFU_ORTHOLOGUE AFUA_7G04880)-RELATED"/>
    <property type="match status" value="1"/>
</dbReference>
<evidence type="ECO:0000256" key="3">
    <source>
        <dbReference type="ARBA" id="ARBA00023098"/>
    </source>
</evidence>
<dbReference type="AlphaFoldDB" id="A0A395I3K8"/>
<evidence type="ECO:0000256" key="1">
    <source>
        <dbReference type="ARBA" id="ARBA00004184"/>
    </source>
</evidence>
<dbReference type="SUPFAM" id="SSF53756">
    <property type="entry name" value="UDP-Glycosyltransferase/glycogen phosphorylase"/>
    <property type="match status" value="1"/>
</dbReference>
<feature type="domain" description="Erythromycin biosynthesis protein CIII-like C-terminal" evidence="5">
    <location>
        <begin position="386"/>
        <end position="487"/>
    </location>
</feature>
<dbReference type="Pfam" id="PF06722">
    <property type="entry name" value="EryCIII-like_C"/>
    <property type="match status" value="1"/>
</dbReference>
<dbReference type="GO" id="GO:0016906">
    <property type="term" value="F:sterol 3-beta-glucosyltransferase activity"/>
    <property type="evidence" value="ECO:0007669"/>
    <property type="project" value="UniProtKB-ARBA"/>
</dbReference>
<name>A0A395I3K8_ASPHC</name>
<evidence type="ECO:0000259" key="5">
    <source>
        <dbReference type="Pfam" id="PF06722"/>
    </source>
</evidence>
<dbReference type="RefSeq" id="XP_025553450.1">
    <property type="nucleotide sequence ID" value="XM_025699566.1"/>
</dbReference>
<dbReference type="InterPro" id="IPR010610">
    <property type="entry name" value="EryCIII-like_C"/>
</dbReference>
<dbReference type="EMBL" id="KZ824275">
    <property type="protein sequence ID" value="RAL14296.1"/>
    <property type="molecule type" value="Genomic_DNA"/>
</dbReference>
<dbReference type="Gene3D" id="3.40.50.2000">
    <property type="entry name" value="Glycogen Phosphorylase B"/>
    <property type="match status" value="2"/>
</dbReference>
<gene>
    <name evidence="6" type="ORF">BO97DRAFT_465961</name>
</gene>
<dbReference type="InterPro" id="IPR002213">
    <property type="entry name" value="UDP_glucos_trans"/>
</dbReference>
<dbReference type="GeneID" id="37203855"/>
<dbReference type="CDD" id="cd03784">
    <property type="entry name" value="GT1_Gtf-like"/>
    <property type="match status" value="1"/>
</dbReference>
<dbReference type="Pfam" id="PF03033">
    <property type="entry name" value="Glyco_transf_28"/>
    <property type="match status" value="1"/>
</dbReference>
<evidence type="ECO:0000313" key="6">
    <source>
        <dbReference type="EMBL" id="RAL14296.1"/>
    </source>
</evidence>
<dbReference type="STRING" id="1450537.A0A395I3K8"/>
<dbReference type="GO" id="GO:0005975">
    <property type="term" value="P:carbohydrate metabolic process"/>
    <property type="evidence" value="ECO:0007669"/>
    <property type="project" value="InterPro"/>
</dbReference>
<dbReference type="VEuPathDB" id="FungiDB:BO97DRAFT_465961"/>
<evidence type="ECO:0000313" key="7">
    <source>
        <dbReference type="Proteomes" id="UP000248961"/>
    </source>
</evidence>
<feature type="domain" description="Glycosyltransferase family 28 N-terminal" evidence="4">
    <location>
        <begin position="78"/>
        <end position="226"/>
    </location>
</feature>
<keyword evidence="3" id="KW-0443">Lipid metabolism</keyword>
<evidence type="ECO:0000259" key="4">
    <source>
        <dbReference type="Pfam" id="PF03033"/>
    </source>
</evidence>
<dbReference type="GO" id="GO:0006629">
    <property type="term" value="P:lipid metabolic process"/>
    <property type="evidence" value="ECO:0007669"/>
    <property type="project" value="UniProtKB-KW"/>
</dbReference>
<dbReference type="InterPro" id="IPR004276">
    <property type="entry name" value="GlycoTrans_28_N"/>
</dbReference>
<organism evidence="6 7">
    <name type="scientific">Aspergillus homomorphus (strain CBS 101889)</name>
    <dbReference type="NCBI Taxonomy" id="1450537"/>
    <lineage>
        <taxon>Eukaryota</taxon>
        <taxon>Fungi</taxon>
        <taxon>Dikarya</taxon>
        <taxon>Ascomycota</taxon>
        <taxon>Pezizomycotina</taxon>
        <taxon>Eurotiomycetes</taxon>
        <taxon>Eurotiomycetidae</taxon>
        <taxon>Eurotiales</taxon>
        <taxon>Aspergillaceae</taxon>
        <taxon>Aspergillus</taxon>
        <taxon>Aspergillus subgen. Circumdati</taxon>
    </lineage>
</organism>